<keyword evidence="3" id="KW-1185">Reference proteome</keyword>
<evidence type="ECO:0000313" key="3">
    <source>
        <dbReference type="Proteomes" id="UP001201980"/>
    </source>
</evidence>
<evidence type="ECO:0000313" key="2">
    <source>
        <dbReference type="EMBL" id="KAJ2890681.1"/>
    </source>
</evidence>
<organism evidence="2 3">
    <name type="scientific">Zalerion maritima</name>
    <dbReference type="NCBI Taxonomy" id="339359"/>
    <lineage>
        <taxon>Eukaryota</taxon>
        <taxon>Fungi</taxon>
        <taxon>Dikarya</taxon>
        <taxon>Ascomycota</taxon>
        <taxon>Pezizomycotina</taxon>
        <taxon>Sordariomycetes</taxon>
        <taxon>Lulworthiomycetidae</taxon>
        <taxon>Lulworthiales</taxon>
        <taxon>Lulworthiaceae</taxon>
        <taxon>Zalerion</taxon>
    </lineage>
</organism>
<comment type="caution">
    <text evidence="2">The sequence shown here is derived from an EMBL/GenBank/DDBJ whole genome shotgun (WGS) entry which is preliminary data.</text>
</comment>
<dbReference type="EMBL" id="JAKWBI020001421">
    <property type="protein sequence ID" value="KAJ2890681.1"/>
    <property type="molecule type" value="Genomic_DNA"/>
</dbReference>
<proteinExistence type="predicted"/>
<feature type="compositionally biased region" description="Acidic residues" evidence="1">
    <location>
        <begin position="67"/>
        <end position="76"/>
    </location>
</feature>
<gene>
    <name evidence="2" type="ORF">MKZ38_001541</name>
</gene>
<protein>
    <submittedName>
        <fullName evidence="2">Uncharacterized protein</fullName>
    </submittedName>
</protein>
<reference evidence="2" key="1">
    <citation type="submission" date="2022-07" db="EMBL/GenBank/DDBJ databases">
        <title>Draft genome sequence of Zalerion maritima ATCC 34329, a (micro)plastics degrading marine fungus.</title>
        <authorList>
            <person name="Paco A."/>
            <person name="Goncalves M.F.M."/>
            <person name="Rocha-Santos T.A.P."/>
            <person name="Alves A."/>
        </authorList>
    </citation>
    <scope>NUCLEOTIDE SEQUENCE</scope>
    <source>
        <strain evidence="2">ATCC 34329</strain>
    </source>
</reference>
<dbReference type="AlphaFoldDB" id="A0AAD5RFC7"/>
<accession>A0AAD5RFC7</accession>
<dbReference type="Proteomes" id="UP001201980">
    <property type="component" value="Unassembled WGS sequence"/>
</dbReference>
<sequence>MCRMVAFAGYCTVCAEFFSWEELSQELSCLEAKNNGVFGDCRKGIQVEEHEFDQECDACAETNAADEGVEVDTEESYPDHQPVENKKGRKTSPEHPHGAERNRKRQRLS</sequence>
<feature type="region of interest" description="Disordered" evidence="1">
    <location>
        <begin position="67"/>
        <end position="109"/>
    </location>
</feature>
<name>A0AAD5RFC7_9PEZI</name>
<feature type="compositionally biased region" description="Basic and acidic residues" evidence="1">
    <location>
        <begin position="77"/>
        <end position="101"/>
    </location>
</feature>
<evidence type="ECO:0000256" key="1">
    <source>
        <dbReference type="SAM" id="MobiDB-lite"/>
    </source>
</evidence>